<sequence>MPRYFFHYRTDEELVRDEAGSELADLEAAEQQAAEIGKAIIDKLAGEGGETRAPRTIEITDARGEELLYVVFWEGPKIGEGPASPVTPVSVH</sequence>
<proteinExistence type="predicted"/>
<accession>A0A087LYF8</accession>
<organism evidence="2 3">
    <name type="scientific">Devosia riboflavina</name>
    <dbReference type="NCBI Taxonomy" id="46914"/>
    <lineage>
        <taxon>Bacteria</taxon>
        <taxon>Pseudomonadati</taxon>
        <taxon>Pseudomonadota</taxon>
        <taxon>Alphaproteobacteria</taxon>
        <taxon>Hyphomicrobiales</taxon>
        <taxon>Devosiaceae</taxon>
        <taxon>Devosia</taxon>
    </lineage>
</organism>
<protein>
    <recommendedName>
        <fullName evidence="1">DUF6894 domain-containing protein</fullName>
    </recommendedName>
</protein>
<evidence type="ECO:0000313" key="3">
    <source>
        <dbReference type="Proteomes" id="UP000028981"/>
    </source>
</evidence>
<dbReference type="OrthoDB" id="8296556at2"/>
<comment type="caution">
    <text evidence="2">The sequence shown here is derived from an EMBL/GenBank/DDBJ whole genome shotgun (WGS) entry which is preliminary data.</text>
</comment>
<dbReference type="InterPro" id="IPR054189">
    <property type="entry name" value="DUF6894"/>
</dbReference>
<dbReference type="AlphaFoldDB" id="A0A087LYF8"/>
<feature type="domain" description="DUF6894" evidence="1">
    <location>
        <begin position="3"/>
        <end position="71"/>
    </location>
</feature>
<gene>
    <name evidence="2" type="ORF">JP75_20095</name>
</gene>
<name>A0A087LYF8_9HYPH</name>
<evidence type="ECO:0000259" key="1">
    <source>
        <dbReference type="Pfam" id="PF21834"/>
    </source>
</evidence>
<dbReference type="Proteomes" id="UP000028981">
    <property type="component" value="Unassembled WGS sequence"/>
</dbReference>
<evidence type="ECO:0000313" key="2">
    <source>
        <dbReference type="EMBL" id="KFL29661.1"/>
    </source>
</evidence>
<dbReference type="Pfam" id="PF21834">
    <property type="entry name" value="DUF6894"/>
    <property type="match status" value="1"/>
</dbReference>
<dbReference type="RefSeq" id="WP_035086160.1">
    <property type="nucleotide sequence ID" value="NZ_JQGC01000022.1"/>
</dbReference>
<keyword evidence="3" id="KW-1185">Reference proteome</keyword>
<dbReference type="EMBL" id="JQGC01000022">
    <property type="protein sequence ID" value="KFL29661.1"/>
    <property type="molecule type" value="Genomic_DNA"/>
</dbReference>
<reference evidence="2 3" key="1">
    <citation type="submission" date="2014-08" db="EMBL/GenBank/DDBJ databases">
        <authorList>
            <person name="Hassan Y.I."/>
            <person name="Lepp D."/>
            <person name="Zhou T."/>
        </authorList>
    </citation>
    <scope>NUCLEOTIDE SEQUENCE [LARGE SCALE GENOMIC DNA]</scope>
    <source>
        <strain evidence="2 3">IFO13584</strain>
    </source>
</reference>